<evidence type="ECO:0000313" key="3">
    <source>
        <dbReference type="EMBL" id="EPF30641.1"/>
    </source>
</evidence>
<keyword evidence="2" id="KW-0472">Membrane</keyword>
<reference evidence="3 4" key="1">
    <citation type="submission" date="2013-04" db="EMBL/GenBank/DDBJ databases">
        <title>The Genome Sequence of Treponema maltophilum ATCC 51939.</title>
        <authorList>
            <consortium name="The Broad Institute Genomics Platform"/>
            <person name="Earl A."/>
            <person name="Ward D."/>
            <person name="Feldgarden M."/>
            <person name="Gevers D."/>
            <person name="Leonetti C."/>
            <person name="Blanton J.M."/>
            <person name="Dewhirst F.E."/>
            <person name="Izard J."/>
            <person name="Walker B."/>
            <person name="Young S."/>
            <person name="Zeng Q."/>
            <person name="Gargeya S."/>
            <person name="Fitzgerald M."/>
            <person name="Haas B."/>
            <person name="Abouelleil A."/>
            <person name="Allen A.W."/>
            <person name="Alvarado L."/>
            <person name="Arachchi H.M."/>
            <person name="Berlin A.M."/>
            <person name="Chapman S.B."/>
            <person name="Gainer-Dewar J."/>
            <person name="Goldberg J."/>
            <person name="Griggs A."/>
            <person name="Gujja S."/>
            <person name="Hansen M."/>
            <person name="Howarth C."/>
            <person name="Imamovic A."/>
            <person name="Ireland A."/>
            <person name="Larimer J."/>
            <person name="McCowan C."/>
            <person name="Murphy C."/>
            <person name="Pearson M."/>
            <person name="Poon T.W."/>
            <person name="Priest M."/>
            <person name="Roberts A."/>
            <person name="Saif S."/>
            <person name="Shea T."/>
            <person name="Sisk P."/>
            <person name="Sykes S."/>
            <person name="Wortman J."/>
            <person name="Nusbaum C."/>
            <person name="Birren B."/>
        </authorList>
    </citation>
    <scope>NUCLEOTIDE SEQUENCE [LARGE SCALE GENOMIC DNA]</scope>
    <source>
        <strain evidence="3 4">ATCC 51939</strain>
    </source>
</reference>
<sequence length="275" mass="28246">MFNLKTAVIGAAAGFAVSFIAGIIGGVDFLIILLRALLSAAFSALLISGVRFLYVRFLGEEQTEAPSGAVKSSPAGSVVDITLDDAELPDTDTAPDFIVGSGITNPYKEDGDKKAAASETEAAKTAETETPSRLDAQTVPHETVRDDFVPYDLGKTPPQKNASSAESAPVTPSAASAGTGNGQAGADSPDAGASDAAQGATLDENTGGDSVLDTLPDLEGFTPQEHYADDGGDDFSFGNSSDDFQPRSMQRNASVDLSDAKNIAAAIRTALHNET</sequence>
<feature type="compositionally biased region" description="Basic and acidic residues" evidence="1">
    <location>
        <begin position="107"/>
        <end position="132"/>
    </location>
</feature>
<name>S3K1A0_TREMA</name>
<dbReference type="EMBL" id="ATFF01000006">
    <property type="protein sequence ID" value="EPF30641.1"/>
    <property type="molecule type" value="Genomic_DNA"/>
</dbReference>
<feature type="compositionally biased region" description="Low complexity" evidence="1">
    <location>
        <begin position="184"/>
        <end position="200"/>
    </location>
</feature>
<dbReference type="OrthoDB" id="9991661at2"/>
<feature type="transmembrane region" description="Helical" evidence="2">
    <location>
        <begin position="32"/>
        <end position="54"/>
    </location>
</feature>
<dbReference type="RefSeq" id="WP_016525252.1">
    <property type="nucleotide sequence ID" value="NZ_KE332518.1"/>
</dbReference>
<gene>
    <name evidence="3" type="ORF">HMPREF9194_00959</name>
</gene>
<feature type="compositionally biased region" description="Low complexity" evidence="1">
    <location>
        <begin position="234"/>
        <end position="243"/>
    </location>
</feature>
<evidence type="ECO:0000256" key="2">
    <source>
        <dbReference type="SAM" id="Phobius"/>
    </source>
</evidence>
<keyword evidence="2" id="KW-1133">Transmembrane helix</keyword>
<accession>S3K1A0</accession>
<keyword evidence="2" id="KW-0812">Transmembrane</keyword>
<organism evidence="3 4">
    <name type="scientific">Treponema maltophilum ATCC 51939</name>
    <dbReference type="NCBI Taxonomy" id="1125699"/>
    <lineage>
        <taxon>Bacteria</taxon>
        <taxon>Pseudomonadati</taxon>
        <taxon>Spirochaetota</taxon>
        <taxon>Spirochaetia</taxon>
        <taxon>Spirochaetales</taxon>
        <taxon>Treponemataceae</taxon>
        <taxon>Treponema</taxon>
    </lineage>
</organism>
<evidence type="ECO:0000256" key="1">
    <source>
        <dbReference type="SAM" id="MobiDB-lite"/>
    </source>
</evidence>
<feature type="region of interest" description="Disordered" evidence="1">
    <location>
        <begin position="90"/>
        <end position="260"/>
    </location>
</feature>
<dbReference type="Proteomes" id="UP000014541">
    <property type="component" value="Unassembled WGS sequence"/>
</dbReference>
<comment type="caution">
    <text evidence="3">The sequence shown here is derived from an EMBL/GenBank/DDBJ whole genome shotgun (WGS) entry which is preliminary data.</text>
</comment>
<proteinExistence type="predicted"/>
<dbReference type="PATRIC" id="fig|1125699.3.peg.981"/>
<feature type="transmembrane region" description="Helical" evidence="2">
    <location>
        <begin position="7"/>
        <end position="26"/>
    </location>
</feature>
<evidence type="ECO:0000313" key="4">
    <source>
        <dbReference type="Proteomes" id="UP000014541"/>
    </source>
</evidence>
<dbReference type="AlphaFoldDB" id="S3K1A0"/>
<dbReference type="STRING" id="1125699.HMPREF9194_00959"/>
<dbReference type="HOGENOM" id="CLU_1011717_0_0_12"/>
<protein>
    <submittedName>
        <fullName evidence="3">Uncharacterized protein</fullName>
    </submittedName>
</protein>
<keyword evidence="4" id="KW-1185">Reference proteome</keyword>